<proteinExistence type="predicted"/>
<evidence type="ECO:0000313" key="3">
    <source>
        <dbReference type="Proteomes" id="UP000275267"/>
    </source>
</evidence>
<dbReference type="Pfam" id="PF03101">
    <property type="entry name" value="FAR1"/>
    <property type="match status" value="1"/>
</dbReference>
<name>A0A3L6Q1Q3_PANMI</name>
<dbReference type="Proteomes" id="UP000275267">
    <property type="component" value="Unassembled WGS sequence"/>
</dbReference>
<sequence>MEPPGFEKQENAASIRTGCKAMIRLLRCSDHGWYISRLCDIHNHEFSEGYAEKKQWNSHSVIDPTTKHFIQKLRENNVSIGMVLQHSEFDNHNISATT</sequence>
<dbReference type="EMBL" id="PQIB02000014">
    <property type="protein sequence ID" value="RLM69061.1"/>
    <property type="molecule type" value="Genomic_DNA"/>
</dbReference>
<dbReference type="PANTHER" id="PTHR47482">
    <property type="entry name" value="OS11G0632001 PROTEIN"/>
    <property type="match status" value="1"/>
</dbReference>
<gene>
    <name evidence="2" type="ORF">C2845_PM17G11080</name>
</gene>
<protein>
    <recommendedName>
        <fullName evidence="1">FAR1 domain-containing protein</fullName>
    </recommendedName>
</protein>
<evidence type="ECO:0000259" key="1">
    <source>
        <dbReference type="Pfam" id="PF03101"/>
    </source>
</evidence>
<organism evidence="2 3">
    <name type="scientific">Panicum miliaceum</name>
    <name type="common">Proso millet</name>
    <name type="synonym">Broomcorn millet</name>
    <dbReference type="NCBI Taxonomy" id="4540"/>
    <lineage>
        <taxon>Eukaryota</taxon>
        <taxon>Viridiplantae</taxon>
        <taxon>Streptophyta</taxon>
        <taxon>Embryophyta</taxon>
        <taxon>Tracheophyta</taxon>
        <taxon>Spermatophyta</taxon>
        <taxon>Magnoliopsida</taxon>
        <taxon>Liliopsida</taxon>
        <taxon>Poales</taxon>
        <taxon>Poaceae</taxon>
        <taxon>PACMAD clade</taxon>
        <taxon>Panicoideae</taxon>
        <taxon>Panicodae</taxon>
        <taxon>Paniceae</taxon>
        <taxon>Panicinae</taxon>
        <taxon>Panicum</taxon>
        <taxon>Panicum sect. Panicum</taxon>
    </lineage>
</organism>
<evidence type="ECO:0000313" key="2">
    <source>
        <dbReference type="EMBL" id="RLM69061.1"/>
    </source>
</evidence>
<reference evidence="3" key="1">
    <citation type="journal article" date="2019" name="Nat. Commun.">
        <title>The genome of broomcorn millet.</title>
        <authorList>
            <person name="Zou C."/>
            <person name="Miki D."/>
            <person name="Li D."/>
            <person name="Tang Q."/>
            <person name="Xiao L."/>
            <person name="Rajput S."/>
            <person name="Deng P."/>
            <person name="Jia W."/>
            <person name="Huang R."/>
            <person name="Zhang M."/>
            <person name="Sun Y."/>
            <person name="Hu J."/>
            <person name="Fu X."/>
            <person name="Schnable P.S."/>
            <person name="Li F."/>
            <person name="Zhang H."/>
            <person name="Feng B."/>
            <person name="Zhu X."/>
            <person name="Liu R."/>
            <person name="Schnable J.C."/>
            <person name="Zhu J.-K."/>
            <person name="Zhang H."/>
        </authorList>
    </citation>
    <scope>NUCLEOTIDE SEQUENCE [LARGE SCALE GENOMIC DNA]</scope>
</reference>
<dbReference type="STRING" id="4540.A0A3L6Q1Q3"/>
<dbReference type="OrthoDB" id="681107at2759"/>
<feature type="domain" description="FAR1" evidence="1">
    <location>
        <begin position="7"/>
        <end position="46"/>
    </location>
</feature>
<dbReference type="AlphaFoldDB" id="A0A3L6Q1Q3"/>
<keyword evidence="3" id="KW-1185">Reference proteome</keyword>
<dbReference type="InterPro" id="IPR004330">
    <property type="entry name" value="FAR1_DNA_bnd_dom"/>
</dbReference>
<accession>A0A3L6Q1Q3</accession>
<dbReference type="PANTHER" id="PTHR47482:SF5">
    <property type="entry name" value="FAR1 DOMAIN-CONTAINING PROTEIN"/>
    <property type="match status" value="1"/>
</dbReference>
<comment type="caution">
    <text evidence="2">The sequence shown here is derived from an EMBL/GenBank/DDBJ whole genome shotgun (WGS) entry which is preliminary data.</text>
</comment>